<comment type="caution">
    <text evidence="2">The sequence shown here is derived from an EMBL/GenBank/DDBJ whole genome shotgun (WGS) entry which is preliminary data.</text>
</comment>
<accession>A0A5J4TL05</accession>
<dbReference type="Proteomes" id="UP000324800">
    <property type="component" value="Unassembled WGS sequence"/>
</dbReference>
<protein>
    <submittedName>
        <fullName evidence="2">Uncharacterized protein</fullName>
    </submittedName>
</protein>
<evidence type="ECO:0000313" key="3">
    <source>
        <dbReference type="Proteomes" id="UP000324800"/>
    </source>
</evidence>
<organism evidence="2 3">
    <name type="scientific">Streblomastix strix</name>
    <dbReference type="NCBI Taxonomy" id="222440"/>
    <lineage>
        <taxon>Eukaryota</taxon>
        <taxon>Metamonada</taxon>
        <taxon>Preaxostyla</taxon>
        <taxon>Oxymonadida</taxon>
        <taxon>Streblomastigidae</taxon>
        <taxon>Streblomastix</taxon>
    </lineage>
</organism>
<reference evidence="2 3" key="1">
    <citation type="submission" date="2019-03" db="EMBL/GenBank/DDBJ databases">
        <title>Single cell metagenomics reveals metabolic interactions within the superorganism composed of flagellate Streblomastix strix and complex community of Bacteroidetes bacteria on its surface.</title>
        <authorList>
            <person name="Treitli S.C."/>
            <person name="Kolisko M."/>
            <person name="Husnik F."/>
            <person name="Keeling P."/>
            <person name="Hampl V."/>
        </authorList>
    </citation>
    <scope>NUCLEOTIDE SEQUENCE [LARGE SCALE GENOMIC DNA]</scope>
    <source>
        <strain evidence="2">ST1C</strain>
    </source>
</reference>
<evidence type="ECO:0000313" key="2">
    <source>
        <dbReference type="EMBL" id="KAA6358907.1"/>
    </source>
</evidence>
<evidence type="ECO:0000256" key="1">
    <source>
        <dbReference type="SAM" id="MobiDB-lite"/>
    </source>
</evidence>
<proteinExistence type="predicted"/>
<dbReference type="AlphaFoldDB" id="A0A5J4TL05"/>
<feature type="region of interest" description="Disordered" evidence="1">
    <location>
        <begin position="1"/>
        <end position="24"/>
    </location>
</feature>
<gene>
    <name evidence="2" type="ORF">EZS28_045565</name>
</gene>
<sequence length="131" mass="14739">MGWQLRKTKKKGQEKIDKSGFTTGDQAEKQTKYVVFKCFVGEKRASKTNSPQTNVFLGFVNASSDSSVALNSKSKLLAFSYNQRNYQSAEILGISGKFLPQVVNYIFQQHRFSKQEVPLTSLENNSTKSLT</sequence>
<dbReference type="EMBL" id="SNRW01029187">
    <property type="protein sequence ID" value="KAA6358907.1"/>
    <property type="molecule type" value="Genomic_DNA"/>
</dbReference>
<feature type="compositionally biased region" description="Basic residues" evidence="1">
    <location>
        <begin position="1"/>
        <end position="10"/>
    </location>
</feature>
<name>A0A5J4TL05_9EUKA</name>